<evidence type="ECO:0000256" key="1">
    <source>
        <dbReference type="ARBA" id="ARBA00022679"/>
    </source>
</evidence>
<dbReference type="GO" id="GO:0005524">
    <property type="term" value="F:ATP binding"/>
    <property type="evidence" value="ECO:0007669"/>
    <property type="project" value="UniProtKB-KW"/>
</dbReference>
<evidence type="ECO:0000256" key="4">
    <source>
        <dbReference type="ARBA" id="ARBA00022840"/>
    </source>
</evidence>
<gene>
    <name evidence="7" type="ORF">JOD01_001841</name>
</gene>
<dbReference type="SUPFAM" id="SSF63862">
    <property type="entry name" value="Thiamin pyrophosphokinase, substrate-binding domain"/>
    <property type="match status" value="1"/>
</dbReference>
<evidence type="ECO:0000256" key="2">
    <source>
        <dbReference type="ARBA" id="ARBA00022741"/>
    </source>
</evidence>
<evidence type="ECO:0000256" key="3">
    <source>
        <dbReference type="ARBA" id="ARBA00022777"/>
    </source>
</evidence>
<protein>
    <recommendedName>
        <fullName evidence="5">Thiamine diphosphokinase</fullName>
        <ecNumber evidence="5">2.7.6.2</ecNumber>
    </recommendedName>
</protein>
<dbReference type="PANTHER" id="PTHR41299">
    <property type="entry name" value="THIAMINE PYROPHOSPHOKINASE"/>
    <property type="match status" value="1"/>
</dbReference>
<dbReference type="InterPro" id="IPR007373">
    <property type="entry name" value="Thiamin_PyroPKinase_B1-bd"/>
</dbReference>
<dbReference type="RefSeq" id="WP_204517994.1">
    <property type="nucleotide sequence ID" value="NZ_BAABIN010000020.1"/>
</dbReference>
<dbReference type="Pfam" id="PF04265">
    <property type="entry name" value="TPK_B1_binding"/>
    <property type="match status" value="1"/>
</dbReference>
<dbReference type="GO" id="GO:0004788">
    <property type="term" value="F:thiamine diphosphokinase activity"/>
    <property type="evidence" value="ECO:0007669"/>
    <property type="project" value="UniProtKB-UniRule"/>
</dbReference>
<dbReference type="EC" id="2.7.6.2" evidence="5"/>
<dbReference type="CDD" id="cd07995">
    <property type="entry name" value="TPK"/>
    <property type="match status" value="1"/>
</dbReference>
<evidence type="ECO:0000313" key="7">
    <source>
        <dbReference type="EMBL" id="MBM7590237.1"/>
    </source>
</evidence>
<keyword evidence="2" id="KW-0547">Nucleotide-binding</keyword>
<reference evidence="7" key="1">
    <citation type="submission" date="2021-01" db="EMBL/GenBank/DDBJ databases">
        <title>Genomic Encyclopedia of Type Strains, Phase IV (KMG-IV): sequencing the most valuable type-strain genomes for metagenomic binning, comparative biology and taxonomic classification.</title>
        <authorList>
            <person name="Goeker M."/>
        </authorList>
    </citation>
    <scope>NUCLEOTIDE SEQUENCE</scope>
    <source>
        <strain evidence="7">DSM 25523</strain>
    </source>
</reference>
<feature type="domain" description="Thiamin pyrophosphokinase thiamin-binding" evidence="6">
    <location>
        <begin position="150"/>
        <end position="208"/>
    </location>
</feature>
<accession>A0A939BS15</accession>
<dbReference type="GO" id="GO:0016301">
    <property type="term" value="F:kinase activity"/>
    <property type="evidence" value="ECO:0007669"/>
    <property type="project" value="UniProtKB-KW"/>
</dbReference>
<dbReference type="SMART" id="SM00983">
    <property type="entry name" value="TPK_B1_binding"/>
    <property type="match status" value="1"/>
</dbReference>
<dbReference type="InterPro" id="IPR053149">
    <property type="entry name" value="TPK"/>
</dbReference>
<dbReference type="InterPro" id="IPR036371">
    <property type="entry name" value="TPK_B1-bd_sf"/>
</dbReference>
<organism evidence="7 8">
    <name type="scientific">Brevibacillus fulvus</name>
    <dbReference type="NCBI Taxonomy" id="1125967"/>
    <lineage>
        <taxon>Bacteria</taxon>
        <taxon>Bacillati</taxon>
        <taxon>Bacillota</taxon>
        <taxon>Bacilli</taxon>
        <taxon>Bacillales</taxon>
        <taxon>Paenibacillaceae</taxon>
        <taxon>Brevibacillus</taxon>
    </lineage>
</organism>
<evidence type="ECO:0000259" key="6">
    <source>
        <dbReference type="SMART" id="SM00983"/>
    </source>
</evidence>
<comment type="caution">
    <text evidence="7">The sequence shown here is derived from an EMBL/GenBank/DDBJ whole genome shotgun (WGS) entry which is preliminary data.</text>
</comment>
<dbReference type="InterPro" id="IPR036759">
    <property type="entry name" value="TPK_catalytic_sf"/>
</dbReference>
<dbReference type="GO" id="GO:0009229">
    <property type="term" value="P:thiamine diphosphate biosynthetic process"/>
    <property type="evidence" value="ECO:0007669"/>
    <property type="project" value="InterPro"/>
</dbReference>
<evidence type="ECO:0000256" key="5">
    <source>
        <dbReference type="NCBIfam" id="TIGR01378"/>
    </source>
</evidence>
<dbReference type="GO" id="GO:0006772">
    <property type="term" value="P:thiamine metabolic process"/>
    <property type="evidence" value="ECO:0007669"/>
    <property type="project" value="UniProtKB-UniRule"/>
</dbReference>
<evidence type="ECO:0000313" key="8">
    <source>
        <dbReference type="Proteomes" id="UP000717624"/>
    </source>
</evidence>
<dbReference type="Proteomes" id="UP000717624">
    <property type="component" value="Unassembled WGS sequence"/>
</dbReference>
<dbReference type="AlphaFoldDB" id="A0A939BS15"/>
<name>A0A939BS15_9BACL</name>
<dbReference type="Pfam" id="PF04263">
    <property type="entry name" value="TPK_catalytic"/>
    <property type="match status" value="1"/>
</dbReference>
<dbReference type="PANTHER" id="PTHR41299:SF1">
    <property type="entry name" value="THIAMINE PYROPHOSPHOKINASE"/>
    <property type="match status" value="1"/>
</dbReference>
<dbReference type="SUPFAM" id="SSF63999">
    <property type="entry name" value="Thiamin pyrophosphokinase, catalytic domain"/>
    <property type="match status" value="1"/>
</dbReference>
<dbReference type="NCBIfam" id="TIGR01378">
    <property type="entry name" value="thi_PPkinase"/>
    <property type="match status" value="1"/>
</dbReference>
<dbReference type="Gene3D" id="3.40.50.10240">
    <property type="entry name" value="Thiamin pyrophosphokinase, catalytic domain"/>
    <property type="match status" value="1"/>
</dbReference>
<dbReference type="InterPro" id="IPR007371">
    <property type="entry name" value="TPK_catalytic"/>
</dbReference>
<keyword evidence="1 7" id="KW-0808">Transferase</keyword>
<dbReference type="InterPro" id="IPR006282">
    <property type="entry name" value="Thi_PPkinase"/>
</dbReference>
<keyword evidence="8" id="KW-1185">Reference proteome</keyword>
<proteinExistence type="predicted"/>
<keyword evidence="4" id="KW-0067">ATP-binding</keyword>
<keyword evidence="3" id="KW-0418">Kinase</keyword>
<dbReference type="EMBL" id="JAFBEB010000005">
    <property type="protein sequence ID" value="MBM7590237.1"/>
    <property type="molecule type" value="Genomic_DNA"/>
</dbReference>
<sequence length="214" mass="23868">MNNQHRILIFTGGTLGEWALEEIRDDDLIVGVDRGALFLIRHQLQPDLAIGDFDSVTGAEAEEIRTNSKTYISCDPVMKDQTDTEMAFHWALQQRPAEIVLLGALGTRFDHTLSNVHLLSLGLRFHIPCRILDEKNELLLIDKPIQIERGRFTHVSLLPFGWEVTGITLDGFQYPLHDAALRIGDSLGISNVLLSDSGSISLKNGQLLVIKSMD</sequence>
<dbReference type="GO" id="GO:0030975">
    <property type="term" value="F:thiamine binding"/>
    <property type="evidence" value="ECO:0007669"/>
    <property type="project" value="InterPro"/>
</dbReference>